<evidence type="ECO:0000313" key="2">
    <source>
        <dbReference type="EMBL" id="CAD1832994.1"/>
    </source>
</evidence>
<reference evidence="2" key="1">
    <citation type="submission" date="2020-07" db="EMBL/GenBank/DDBJ databases">
        <authorList>
            <person name="Lin J."/>
        </authorList>
    </citation>
    <scope>NUCLEOTIDE SEQUENCE</scope>
</reference>
<dbReference type="InterPro" id="IPR046848">
    <property type="entry name" value="E_motif"/>
</dbReference>
<dbReference type="AlphaFoldDB" id="A0A6V7PQ59"/>
<name>A0A6V7PQ59_ANACO</name>
<accession>A0A6V7PQ59</accession>
<sequence length="269" mass="31040">MYASAGRWNDVAKVRLSMRDKGVRKAIGSSKIDFGQASGTKLWKSIHYQPGRPRVLFRDYIEVSVVALPDKIQEQKFKKRGIWEAIRQNKRLDLPAHRVMVSSFFCEKVVKESINSLESNEDYLSLKKGARSSPKEFSEKLRALLKSLLTHFDTETELYEAKERAAKRQELENEVLHHVEPICRDLLYELRLRTSSESKDKITNLFGNADDPSTIIDQSVEDCLKTYIESCEDLRTRYKNLCDENCKVLKSELLSFAKIMAERIKKADG</sequence>
<dbReference type="InterPro" id="IPR008803">
    <property type="entry name" value="RHD3/Sey1"/>
</dbReference>
<protein>
    <recommendedName>
        <fullName evidence="1">Sey1/RHD3-like three-helix bundle domain-containing protein</fullName>
    </recommendedName>
</protein>
<dbReference type="EMBL" id="LR862150">
    <property type="protein sequence ID" value="CAD1832994.1"/>
    <property type="molecule type" value="Genomic_DNA"/>
</dbReference>
<dbReference type="PANTHER" id="PTHR45923:SF20">
    <property type="entry name" value="PROTEIN ROOT HAIR DEFECTIVE 3 HOMOLOG 2"/>
    <property type="match status" value="1"/>
</dbReference>
<dbReference type="InterPro" id="IPR046758">
    <property type="entry name" value="Sey1/RHD3-like_3HB"/>
</dbReference>
<feature type="domain" description="Sey1/RHD3-like three-helix bundle" evidence="1">
    <location>
        <begin position="135"/>
        <end position="241"/>
    </location>
</feature>
<dbReference type="GO" id="GO:0005783">
    <property type="term" value="C:endoplasmic reticulum"/>
    <property type="evidence" value="ECO:0007669"/>
    <property type="project" value="TreeGrafter"/>
</dbReference>
<dbReference type="Pfam" id="PF20428">
    <property type="entry name" value="Sey1_3HB"/>
    <property type="match status" value="1"/>
</dbReference>
<dbReference type="GO" id="GO:0003924">
    <property type="term" value="F:GTPase activity"/>
    <property type="evidence" value="ECO:0007669"/>
    <property type="project" value="TreeGrafter"/>
</dbReference>
<dbReference type="PANTHER" id="PTHR45923">
    <property type="entry name" value="PROTEIN SEY1"/>
    <property type="match status" value="1"/>
</dbReference>
<evidence type="ECO:0000259" key="1">
    <source>
        <dbReference type="Pfam" id="PF20428"/>
    </source>
</evidence>
<gene>
    <name evidence="2" type="ORF">CB5_LOCUS16205</name>
</gene>
<organism evidence="2">
    <name type="scientific">Ananas comosus var. bracteatus</name>
    <name type="common">red pineapple</name>
    <dbReference type="NCBI Taxonomy" id="296719"/>
    <lineage>
        <taxon>Eukaryota</taxon>
        <taxon>Viridiplantae</taxon>
        <taxon>Streptophyta</taxon>
        <taxon>Embryophyta</taxon>
        <taxon>Tracheophyta</taxon>
        <taxon>Spermatophyta</taxon>
        <taxon>Magnoliopsida</taxon>
        <taxon>Liliopsida</taxon>
        <taxon>Poales</taxon>
        <taxon>Bromeliaceae</taxon>
        <taxon>Bromelioideae</taxon>
        <taxon>Ananas</taxon>
    </lineage>
</organism>
<dbReference type="GO" id="GO:0016320">
    <property type="term" value="P:endoplasmic reticulum membrane fusion"/>
    <property type="evidence" value="ECO:0007669"/>
    <property type="project" value="TreeGrafter"/>
</dbReference>
<dbReference type="Pfam" id="PF20431">
    <property type="entry name" value="E_motif"/>
    <property type="match status" value="1"/>
</dbReference>
<proteinExistence type="predicted"/>